<evidence type="ECO:0000256" key="1">
    <source>
        <dbReference type="ARBA" id="ARBA00023125"/>
    </source>
</evidence>
<reference evidence="4 5" key="1">
    <citation type="submission" date="2018-06" db="EMBL/GenBank/DDBJ databases">
        <authorList>
            <consortium name="Pathogen Informatics"/>
            <person name="Doyle S."/>
        </authorList>
    </citation>
    <scope>NUCLEOTIDE SEQUENCE [LARGE SCALE GENOMIC DNA]</scope>
    <source>
        <strain evidence="4 5">NCTC10821</strain>
    </source>
</reference>
<dbReference type="InterPro" id="IPR009057">
    <property type="entry name" value="Homeodomain-like_sf"/>
</dbReference>
<evidence type="ECO:0000259" key="3">
    <source>
        <dbReference type="PROSITE" id="PS50977"/>
    </source>
</evidence>
<protein>
    <submittedName>
        <fullName evidence="4">TetR family transcriptional regulator</fullName>
    </submittedName>
</protein>
<feature type="DNA-binding region" description="H-T-H motif" evidence="2">
    <location>
        <begin position="54"/>
        <end position="73"/>
    </location>
</feature>
<dbReference type="PRINTS" id="PR00455">
    <property type="entry name" value="HTHTETR"/>
</dbReference>
<keyword evidence="5" id="KW-1185">Reference proteome</keyword>
<dbReference type="PANTHER" id="PTHR30055:SF223">
    <property type="entry name" value="HTH-TYPE TRANSCRIPTIONAL REGULATOR UIDR"/>
    <property type="match status" value="1"/>
</dbReference>
<dbReference type="RefSeq" id="WP_115279892.1">
    <property type="nucleotide sequence ID" value="NZ_AP022600.1"/>
</dbReference>
<dbReference type="PROSITE" id="PS50977">
    <property type="entry name" value="HTH_TETR_2"/>
    <property type="match status" value="1"/>
</dbReference>
<proteinExistence type="predicted"/>
<gene>
    <name evidence="4" type="primary">acnR_4</name>
    <name evidence="4" type="ORF">NCTC10821_04361</name>
</gene>
<sequence>MSVSVTAGGFSGNPSGLTRVKIRTRRWAKTTATQQRILDAAAAVFREHGFTAATIGDVVSTSGASIGSIYHHFGGKSELFLAIHEKLSDTIGAQMAAADSPTTFDRQARGYLEAIWEHRDVAVILASDDVPPGYERIRRDSMQAWFHHLLADQDLDISAHDVLLIRVLIAVLTESAAEVMTCTDHTSAAAVMDAAAAHLGRLLA</sequence>
<evidence type="ECO:0000256" key="2">
    <source>
        <dbReference type="PROSITE-ProRule" id="PRU00335"/>
    </source>
</evidence>
<name>A0A378TKW4_9MYCO</name>
<dbReference type="PROSITE" id="PS01081">
    <property type="entry name" value="HTH_TETR_1"/>
    <property type="match status" value="1"/>
</dbReference>
<dbReference type="Pfam" id="PF00440">
    <property type="entry name" value="TetR_N"/>
    <property type="match status" value="1"/>
</dbReference>
<dbReference type="EMBL" id="UGQT01000001">
    <property type="protein sequence ID" value="STZ60817.1"/>
    <property type="molecule type" value="Genomic_DNA"/>
</dbReference>
<dbReference type="AlphaFoldDB" id="A0A378TKW4"/>
<evidence type="ECO:0000313" key="5">
    <source>
        <dbReference type="Proteomes" id="UP000254978"/>
    </source>
</evidence>
<dbReference type="Gene3D" id="1.10.357.10">
    <property type="entry name" value="Tetracycline Repressor, domain 2"/>
    <property type="match status" value="1"/>
</dbReference>
<keyword evidence="1 2" id="KW-0238">DNA-binding</keyword>
<organism evidence="4 5">
    <name type="scientific">Mycolicibacterium tokaiense</name>
    <dbReference type="NCBI Taxonomy" id="39695"/>
    <lineage>
        <taxon>Bacteria</taxon>
        <taxon>Bacillati</taxon>
        <taxon>Actinomycetota</taxon>
        <taxon>Actinomycetes</taxon>
        <taxon>Mycobacteriales</taxon>
        <taxon>Mycobacteriaceae</taxon>
        <taxon>Mycolicibacterium</taxon>
    </lineage>
</organism>
<evidence type="ECO:0000313" key="4">
    <source>
        <dbReference type="EMBL" id="STZ60817.1"/>
    </source>
</evidence>
<dbReference type="Proteomes" id="UP000254978">
    <property type="component" value="Unassembled WGS sequence"/>
</dbReference>
<dbReference type="OrthoDB" id="9802498at2"/>
<dbReference type="GO" id="GO:0000976">
    <property type="term" value="F:transcription cis-regulatory region binding"/>
    <property type="evidence" value="ECO:0007669"/>
    <property type="project" value="TreeGrafter"/>
</dbReference>
<dbReference type="InterPro" id="IPR001647">
    <property type="entry name" value="HTH_TetR"/>
</dbReference>
<dbReference type="PANTHER" id="PTHR30055">
    <property type="entry name" value="HTH-TYPE TRANSCRIPTIONAL REGULATOR RUTR"/>
    <property type="match status" value="1"/>
</dbReference>
<dbReference type="SUPFAM" id="SSF46689">
    <property type="entry name" value="Homeodomain-like"/>
    <property type="match status" value="1"/>
</dbReference>
<dbReference type="GO" id="GO:0003700">
    <property type="term" value="F:DNA-binding transcription factor activity"/>
    <property type="evidence" value="ECO:0007669"/>
    <property type="project" value="TreeGrafter"/>
</dbReference>
<feature type="domain" description="HTH tetR-type" evidence="3">
    <location>
        <begin position="31"/>
        <end position="91"/>
    </location>
</feature>
<accession>A0A378TKW4</accession>
<dbReference type="InterPro" id="IPR023772">
    <property type="entry name" value="DNA-bd_HTH_TetR-type_CS"/>
</dbReference>
<dbReference type="InterPro" id="IPR050109">
    <property type="entry name" value="HTH-type_TetR-like_transc_reg"/>
</dbReference>